<sequence length="174" mass="19291">MVLLLQRFRDFDMPQSTLWINKEGDRGLASFCGRSVSIRPGLEPCFPSGGQLMVSATFAPSASRLVTGELFVQEGFLGHWYAAAQCKLQSSSRRSRSYLEKVRKSVSSKGCDVLKEVCLVLAWKYLQEGKVGKSQQQAQVGSLAGRRHVFHCSGLGLWKSREKWAFLGVFVAAV</sequence>
<organism evidence="1 2">
    <name type="scientific">Parathielavia hyrcaniae</name>
    <dbReference type="NCBI Taxonomy" id="113614"/>
    <lineage>
        <taxon>Eukaryota</taxon>
        <taxon>Fungi</taxon>
        <taxon>Dikarya</taxon>
        <taxon>Ascomycota</taxon>
        <taxon>Pezizomycotina</taxon>
        <taxon>Sordariomycetes</taxon>
        <taxon>Sordariomycetidae</taxon>
        <taxon>Sordariales</taxon>
        <taxon>Chaetomiaceae</taxon>
        <taxon>Parathielavia</taxon>
    </lineage>
</organism>
<evidence type="ECO:0000313" key="1">
    <source>
        <dbReference type="EMBL" id="KAK4104950.1"/>
    </source>
</evidence>
<proteinExistence type="predicted"/>
<keyword evidence="2" id="KW-1185">Reference proteome</keyword>
<dbReference type="Proteomes" id="UP001305647">
    <property type="component" value="Unassembled WGS sequence"/>
</dbReference>
<comment type="caution">
    <text evidence="1">The sequence shown here is derived from an EMBL/GenBank/DDBJ whole genome shotgun (WGS) entry which is preliminary data.</text>
</comment>
<dbReference type="EMBL" id="MU863626">
    <property type="protein sequence ID" value="KAK4104950.1"/>
    <property type="molecule type" value="Genomic_DNA"/>
</dbReference>
<gene>
    <name evidence="1" type="ORF">N658DRAFT_195616</name>
</gene>
<evidence type="ECO:0000313" key="2">
    <source>
        <dbReference type="Proteomes" id="UP001305647"/>
    </source>
</evidence>
<protein>
    <submittedName>
        <fullName evidence="1">Uncharacterized protein</fullName>
    </submittedName>
</protein>
<accession>A0AAN6T4K2</accession>
<reference evidence="1" key="2">
    <citation type="submission" date="2023-05" db="EMBL/GenBank/DDBJ databases">
        <authorList>
            <consortium name="Lawrence Berkeley National Laboratory"/>
            <person name="Steindorff A."/>
            <person name="Hensen N."/>
            <person name="Bonometti L."/>
            <person name="Westerberg I."/>
            <person name="Brannstrom I.O."/>
            <person name="Guillou S."/>
            <person name="Cros-Aarteil S."/>
            <person name="Calhoun S."/>
            <person name="Haridas S."/>
            <person name="Kuo A."/>
            <person name="Mondo S."/>
            <person name="Pangilinan J."/>
            <person name="Riley R."/>
            <person name="Labutti K."/>
            <person name="Andreopoulos B."/>
            <person name="Lipzen A."/>
            <person name="Chen C."/>
            <person name="Yanf M."/>
            <person name="Daum C."/>
            <person name="Ng V."/>
            <person name="Clum A."/>
            <person name="Ohm R."/>
            <person name="Martin F."/>
            <person name="Silar P."/>
            <person name="Natvig D."/>
            <person name="Lalanne C."/>
            <person name="Gautier V."/>
            <person name="Ament-Velasquez S.L."/>
            <person name="Kruys A."/>
            <person name="Hutchinson M.I."/>
            <person name="Powell A.J."/>
            <person name="Barry K."/>
            <person name="Miller A.N."/>
            <person name="Grigoriev I.V."/>
            <person name="Debuchy R."/>
            <person name="Gladieux P."/>
            <person name="Thoren M.H."/>
            <person name="Johannesson H."/>
        </authorList>
    </citation>
    <scope>NUCLEOTIDE SEQUENCE</scope>
    <source>
        <strain evidence="1">CBS 757.83</strain>
    </source>
</reference>
<name>A0AAN6T4K2_9PEZI</name>
<dbReference type="AlphaFoldDB" id="A0AAN6T4K2"/>
<reference evidence="1" key="1">
    <citation type="journal article" date="2023" name="Mol. Phylogenet. Evol.">
        <title>Genome-scale phylogeny and comparative genomics of the fungal order Sordariales.</title>
        <authorList>
            <person name="Hensen N."/>
            <person name="Bonometti L."/>
            <person name="Westerberg I."/>
            <person name="Brannstrom I.O."/>
            <person name="Guillou S."/>
            <person name="Cros-Aarteil S."/>
            <person name="Calhoun S."/>
            <person name="Haridas S."/>
            <person name="Kuo A."/>
            <person name="Mondo S."/>
            <person name="Pangilinan J."/>
            <person name="Riley R."/>
            <person name="LaButti K."/>
            <person name="Andreopoulos B."/>
            <person name="Lipzen A."/>
            <person name="Chen C."/>
            <person name="Yan M."/>
            <person name="Daum C."/>
            <person name="Ng V."/>
            <person name="Clum A."/>
            <person name="Steindorff A."/>
            <person name="Ohm R.A."/>
            <person name="Martin F."/>
            <person name="Silar P."/>
            <person name="Natvig D.O."/>
            <person name="Lalanne C."/>
            <person name="Gautier V."/>
            <person name="Ament-Velasquez S.L."/>
            <person name="Kruys A."/>
            <person name="Hutchinson M.I."/>
            <person name="Powell A.J."/>
            <person name="Barry K."/>
            <person name="Miller A.N."/>
            <person name="Grigoriev I.V."/>
            <person name="Debuchy R."/>
            <person name="Gladieux P."/>
            <person name="Hiltunen Thoren M."/>
            <person name="Johannesson H."/>
        </authorList>
    </citation>
    <scope>NUCLEOTIDE SEQUENCE</scope>
    <source>
        <strain evidence="1">CBS 757.83</strain>
    </source>
</reference>